<reference evidence="1 2" key="1">
    <citation type="journal article" date="2014" name="Genome Announc.">
        <title>Genome Sequence and Methylome of Soil Bacterium Gemmatirosa kalamazoonensis KBS708T, a Member of the Rarely Cultivated Gemmatimonadetes Phylum.</title>
        <authorList>
            <person name="Debruyn J.M."/>
            <person name="Radosevich M."/>
            <person name="Wommack K.E."/>
            <person name="Polson S.W."/>
            <person name="Hauser L.J."/>
            <person name="Fawaz M.N."/>
            <person name="Korlach J."/>
            <person name="Tsai Y.C."/>
        </authorList>
    </citation>
    <scope>NUCLEOTIDE SEQUENCE [LARGE SCALE GENOMIC DNA]</scope>
    <source>
        <strain evidence="1 2">KBS708</strain>
    </source>
</reference>
<dbReference type="InterPro" id="IPR013785">
    <property type="entry name" value="Aldolase_TIM"/>
</dbReference>
<gene>
    <name evidence="1" type="ORF">J421_0655</name>
</gene>
<organism evidence="1 2">
    <name type="scientific">Gemmatirosa kalamazoonensis</name>
    <dbReference type="NCBI Taxonomy" id="861299"/>
    <lineage>
        <taxon>Bacteria</taxon>
        <taxon>Pseudomonadati</taxon>
        <taxon>Gemmatimonadota</taxon>
        <taxon>Gemmatimonadia</taxon>
        <taxon>Gemmatimonadales</taxon>
        <taxon>Gemmatimonadaceae</taxon>
        <taxon>Gemmatirosa</taxon>
    </lineage>
</organism>
<accession>W0RCP7</accession>
<dbReference type="RefSeq" id="WP_025409737.1">
    <property type="nucleotide sequence ID" value="NZ_CP007128.1"/>
</dbReference>
<keyword evidence="1" id="KW-0378">Hydrolase</keyword>
<dbReference type="NCBIfam" id="TIGR01409">
    <property type="entry name" value="TAT_signal_seq"/>
    <property type="match status" value="1"/>
</dbReference>
<keyword evidence="2" id="KW-1185">Reference proteome</keyword>
<evidence type="ECO:0000313" key="2">
    <source>
        <dbReference type="Proteomes" id="UP000019151"/>
    </source>
</evidence>
<dbReference type="STRING" id="861299.J421_0655"/>
<dbReference type="HOGENOM" id="CLU_499386_0_0_0"/>
<proteinExistence type="predicted"/>
<evidence type="ECO:0000313" key="1">
    <source>
        <dbReference type="EMBL" id="AHG88192.1"/>
    </source>
</evidence>
<dbReference type="KEGG" id="gba:J421_0655"/>
<dbReference type="Proteomes" id="UP000019151">
    <property type="component" value="Chromosome"/>
</dbReference>
<dbReference type="InterPro" id="IPR017853">
    <property type="entry name" value="GH"/>
</dbReference>
<name>W0RCP7_9BACT</name>
<dbReference type="InterPro" id="IPR006311">
    <property type="entry name" value="TAT_signal"/>
</dbReference>
<dbReference type="Gene3D" id="3.20.20.70">
    <property type="entry name" value="Aldolase class I"/>
    <property type="match status" value="1"/>
</dbReference>
<sequence>MPTRRDFLHQSAAAAAALSVGRLTFRTDDAPSGFVDVRRAPDAVLVRTADGEQRLRAAGGRWEGDGITVTVREVPGDAAGGMRVELTAPDAAVTRLHLRWRGDLAGTRLLLGDAWERGYGDLEWRGFVPDRVMPWYVAAWDGRVTHGWGVRTGARAFCAWQGDPRGLSLLADVRSGGVGVRLGERALAVCDVVGRAGLPNETPFAAVRALCRRLCAAPRLPAHPVYGSNDWYWAYGRNSAATVLADARHVVELSPTGANRPYAVIDDGWQPGRGAEKAGVGTWDRGNDKFPDMPGLAAEIGRAGARPGLWIRPLQAPADAPDAWRLSRERTVLDPTVAEVRRKVADDLARARGWGYELMKHDYTTFDVFGRWGFQMGPGLTRDGWTFAEGPVRTTAEVIDELYRTIRDAAGDALVIGCNTVSHLSAGRFELCRIGDDTSGTEWSRTRKMGVNTLAFRAPQHGTFYATDADCVGVTNAIPWEYDRQWLDLLARSGTPTFVSLAPDALDETRRRDLRAALALAARPQPLAEPLDWQHTAWPTRWRVGGAAHVYDWTGPDGAAAVP</sequence>
<dbReference type="AlphaFoldDB" id="W0RCP7"/>
<dbReference type="SUPFAM" id="SSF51445">
    <property type="entry name" value="(Trans)glycosidases"/>
    <property type="match status" value="1"/>
</dbReference>
<dbReference type="PROSITE" id="PS51318">
    <property type="entry name" value="TAT"/>
    <property type="match status" value="1"/>
</dbReference>
<dbReference type="InterPro" id="IPR019546">
    <property type="entry name" value="TAT_signal_bac_arc"/>
</dbReference>
<dbReference type="GO" id="GO:0016787">
    <property type="term" value="F:hydrolase activity"/>
    <property type="evidence" value="ECO:0007669"/>
    <property type="project" value="UniProtKB-KW"/>
</dbReference>
<protein>
    <submittedName>
        <fullName evidence="1">Glycoside hydrolase clan GH-D</fullName>
    </submittedName>
</protein>
<dbReference type="EMBL" id="CP007128">
    <property type="protein sequence ID" value="AHG88192.1"/>
    <property type="molecule type" value="Genomic_DNA"/>
</dbReference>
<dbReference type="InParanoid" id="W0RCP7"/>
<dbReference type="eggNOG" id="COG3345">
    <property type="taxonomic scope" value="Bacteria"/>
</dbReference>